<protein>
    <submittedName>
        <fullName evidence="2">NAD(P)-dependent oxidoreductase</fullName>
    </submittedName>
</protein>
<gene>
    <name evidence="2" type="ORF">ACEU3E_00400</name>
</gene>
<proteinExistence type="predicted"/>
<dbReference type="Gene3D" id="3.40.50.720">
    <property type="entry name" value="NAD(P)-binding Rossmann-like Domain"/>
    <property type="match status" value="1"/>
</dbReference>
<reference evidence="2 3" key="1">
    <citation type="submission" date="2024-09" db="EMBL/GenBank/DDBJ databases">
        <authorList>
            <person name="Makale K.P.P."/>
            <person name="Makhzoum A."/>
            <person name="Rantong G."/>
            <person name="Rahube T.O."/>
        </authorList>
    </citation>
    <scope>NUCLEOTIDE SEQUENCE [LARGE SCALE GENOMIC DNA]</scope>
    <source>
        <strain evidence="2 3">KM_D13</strain>
    </source>
</reference>
<evidence type="ECO:0000313" key="3">
    <source>
        <dbReference type="Proteomes" id="UP001575622"/>
    </source>
</evidence>
<dbReference type="InterPro" id="IPR016040">
    <property type="entry name" value="NAD(P)-bd_dom"/>
</dbReference>
<dbReference type="EMBL" id="JBHDLN010000001">
    <property type="protein sequence ID" value="MFB0840620.1"/>
    <property type="molecule type" value="Genomic_DNA"/>
</dbReference>
<dbReference type="InterPro" id="IPR036291">
    <property type="entry name" value="NAD(P)-bd_dom_sf"/>
</dbReference>
<organism evidence="2 3">
    <name type="scientific">Paenibacillus oleatilyticus</name>
    <dbReference type="NCBI Taxonomy" id="2594886"/>
    <lineage>
        <taxon>Bacteria</taxon>
        <taxon>Bacillati</taxon>
        <taxon>Bacillota</taxon>
        <taxon>Bacilli</taxon>
        <taxon>Bacillales</taxon>
        <taxon>Paenibacillaceae</taxon>
        <taxon>Paenibacillus</taxon>
    </lineage>
</organism>
<dbReference type="SUPFAM" id="SSF51735">
    <property type="entry name" value="NAD(P)-binding Rossmann-fold domains"/>
    <property type="match status" value="1"/>
</dbReference>
<dbReference type="RefSeq" id="WP_373947776.1">
    <property type="nucleotide sequence ID" value="NZ_JBHDLN010000001.1"/>
</dbReference>
<dbReference type="Proteomes" id="UP001575622">
    <property type="component" value="Unassembled WGS sequence"/>
</dbReference>
<sequence length="95" mass="10683">MTQRLVIRYVIQRIYKHAYEDMSRMEAAVRASSGITWTVVRPPRLTNGPRTEAYRTAVNNPLLGAQGISRADLANFMIRSIADPSTYQAIAEISN</sequence>
<keyword evidence="3" id="KW-1185">Reference proteome</keyword>
<evidence type="ECO:0000313" key="2">
    <source>
        <dbReference type="EMBL" id="MFB0840620.1"/>
    </source>
</evidence>
<dbReference type="Pfam" id="PF13460">
    <property type="entry name" value="NAD_binding_10"/>
    <property type="match status" value="1"/>
</dbReference>
<accession>A0ABV4USL7</accession>
<evidence type="ECO:0000259" key="1">
    <source>
        <dbReference type="Pfam" id="PF13460"/>
    </source>
</evidence>
<comment type="caution">
    <text evidence="2">The sequence shown here is derived from an EMBL/GenBank/DDBJ whole genome shotgun (WGS) entry which is preliminary data.</text>
</comment>
<dbReference type="PANTHER" id="PTHR15020:SF50">
    <property type="entry name" value="UPF0659 PROTEIN YMR090W"/>
    <property type="match status" value="1"/>
</dbReference>
<feature type="domain" description="NAD(P)-binding" evidence="1">
    <location>
        <begin position="13"/>
        <end position="84"/>
    </location>
</feature>
<name>A0ABV4USL7_9BACL</name>
<dbReference type="PANTHER" id="PTHR15020">
    <property type="entry name" value="FLAVIN REDUCTASE-RELATED"/>
    <property type="match status" value="1"/>
</dbReference>